<evidence type="ECO:0000313" key="1">
    <source>
        <dbReference type="EMBL" id="OAD72585.1"/>
    </source>
</evidence>
<keyword evidence="2" id="KW-1185">Reference proteome</keyword>
<name>A0A162X5J4_PHYB8</name>
<dbReference type="OrthoDB" id="5545891at2759"/>
<accession>A0A162X5J4</accession>
<dbReference type="AlphaFoldDB" id="A0A162X5J4"/>
<dbReference type="Proteomes" id="UP000077315">
    <property type="component" value="Unassembled WGS sequence"/>
</dbReference>
<evidence type="ECO:0000313" key="2">
    <source>
        <dbReference type="Proteomes" id="UP000077315"/>
    </source>
</evidence>
<organism evidence="1 2">
    <name type="scientific">Phycomyces blakesleeanus (strain ATCC 8743b / DSM 1359 / FGSC 10004 / NBRC 33097 / NRRL 1555)</name>
    <dbReference type="NCBI Taxonomy" id="763407"/>
    <lineage>
        <taxon>Eukaryota</taxon>
        <taxon>Fungi</taxon>
        <taxon>Fungi incertae sedis</taxon>
        <taxon>Mucoromycota</taxon>
        <taxon>Mucoromycotina</taxon>
        <taxon>Mucoromycetes</taxon>
        <taxon>Mucorales</taxon>
        <taxon>Phycomycetaceae</taxon>
        <taxon>Phycomyces</taxon>
    </lineage>
</organism>
<reference evidence="2" key="1">
    <citation type="submission" date="2015-06" db="EMBL/GenBank/DDBJ databases">
        <title>Expansion of signal transduction pathways in fungi by whole-genome duplication.</title>
        <authorList>
            <consortium name="DOE Joint Genome Institute"/>
            <person name="Corrochano L.M."/>
            <person name="Kuo A."/>
            <person name="Marcet-Houben M."/>
            <person name="Polaino S."/>
            <person name="Salamov A."/>
            <person name="Villalobos J.M."/>
            <person name="Alvarez M.I."/>
            <person name="Avalos J."/>
            <person name="Benito E.P."/>
            <person name="Benoit I."/>
            <person name="Burger G."/>
            <person name="Camino L.P."/>
            <person name="Canovas D."/>
            <person name="Cerda-Olmedo E."/>
            <person name="Cheng J.-F."/>
            <person name="Dominguez A."/>
            <person name="Elias M."/>
            <person name="Eslava A.P."/>
            <person name="Glaser F."/>
            <person name="Grimwood J."/>
            <person name="Gutierrez G."/>
            <person name="Heitman J."/>
            <person name="Henrissat B."/>
            <person name="Iturriaga E.A."/>
            <person name="Lang B.F."/>
            <person name="Lavin J.L."/>
            <person name="Lee S."/>
            <person name="Li W."/>
            <person name="Lindquist E."/>
            <person name="Lopez-Garcia S."/>
            <person name="Luque E.M."/>
            <person name="Marcos A.T."/>
            <person name="Martin J."/>
            <person name="McCluskey K."/>
            <person name="Medina H.R."/>
            <person name="Miralles-Duran A."/>
            <person name="Miyazaki A."/>
            <person name="Munoz-Torres E."/>
            <person name="Oguiza J.A."/>
            <person name="Ohm R."/>
            <person name="Olmedo M."/>
            <person name="Orejas M."/>
            <person name="Ortiz-Castellanos L."/>
            <person name="Pisabarro A.G."/>
            <person name="Rodriguez-Romero J."/>
            <person name="Ruiz-Herrera J."/>
            <person name="Ruiz-Vazquez R."/>
            <person name="Sanz C."/>
            <person name="Schackwitz W."/>
            <person name="Schmutz J."/>
            <person name="Shahriari M."/>
            <person name="Shelest E."/>
            <person name="Silva-Franco F."/>
            <person name="Soanes D."/>
            <person name="Syed K."/>
            <person name="Tagua V.G."/>
            <person name="Talbot N.J."/>
            <person name="Thon M."/>
            <person name="De vries R.P."/>
            <person name="Wiebenga A."/>
            <person name="Yadav J.S."/>
            <person name="Braun E.L."/>
            <person name="Baker S."/>
            <person name="Garre V."/>
            <person name="Horwitz B."/>
            <person name="Torres-Martinez S."/>
            <person name="Idnurm A."/>
            <person name="Herrera-Estrella A."/>
            <person name="Gabaldon T."/>
            <person name="Grigoriev I.V."/>
        </authorList>
    </citation>
    <scope>NUCLEOTIDE SEQUENCE [LARGE SCALE GENOMIC DNA]</scope>
    <source>
        <strain evidence="2">NRRL 1555(-)</strain>
    </source>
</reference>
<proteinExistence type="predicted"/>
<gene>
    <name evidence="1" type="ORF">PHYBLDRAFT_146773</name>
</gene>
<sequence length="300" mass="33856">MTNDIHDTLQALLARMEALEARSAAPPVVLDGSSADEDDTMLPTCHIVKRPIASDLTPFHKLIKAIPGMEHDFFRQPLDEASRHRFLLNCPRNVLRQYQAPVLNYSGVGPHTKHTDAQLADIQFCLSGLTRPIDLFAHDVLVEGSIQITQALDGNLPITPIVTNSALEPKPLLNSQQIVEQSKLQHFCYHSPILPAIFPSPRLEEGFSQSPTAVQVSDNQYTTVGERLQLHSSPIWHTGYQSFQNLKWYLQPCLVDYHFKFFHIGYLYSILAKFPRKMSPNILNKIKIWALGSPKIKAIY</sequence>
<dbReference type="GeneID" id="28992629"/>
<dbReference type="EMBL" id="KV440983">
    <property type="protein sequence ID" value="OAD72585.1"/>
    <property type="molecule type" value="Genomic_DNA"/>
</dbReference>
<dbReference type="InParanoid" id="A0A162X5J4"/>
<dbReference type="VEuPathDB" id="FungiDB:PHYBLDRAFT_146773"/>
<dbReference type="RefSeq" id="XP_018290625.1">
    <property type="nucleotide sequence ID" value="XM_018431723.1"/>
</dbReference>
<protein>
    <submittedName>
        <fullName evidence="1">Uncharacterized protein</fullName>
    </submittedName>
</protein>